<sequence>MLDTLADTCYHGNGKIDIVSRKRKERDLMSEDVRIKADMIKLATEGLLRFRTEDGFLVHPENLTVENMKEYDMEITDEGKRILDDWIDKNEKLPRE</sequence>
<protein>
    <submittedName>
        <fullName evidence="1">Uncharacterized protein</fullName>
    </submittedName>
</protein>
<evidence type="ECO:0000313" key="1">
    <source>
        <dbReference type="EMBL" id="KKN69299.1"/>
    </source>
</evidence>
<proteinExistence type="predicted"/>
<reference evidence="1" key="1">
    <citation type="journal article" date="2015" name="Nature">
        <title>Complex archaea that bridge the gap between prokaryotes and eukaryotes.</title>
        <authorList>
            <person name="Spang A."/>
            <person name="Saw J.H."/>
            <person name="Jorgensen S.L."/>
            <person name="Zaremba-Niedzwiedzka K."/>
            <person name="Martijn J."/>
            <person name="Lind A.E."/>
            <person name="van Eijk R."/>
            <person name="Schleper C."/>
            <person name="Guy L."/>
            <person name="Ettema T.J."/>
        </authorList>
    </citation>
    <scope>NUCLEOTIDE SEQUENCE</scope>
</reference>
<organism evidence="1">
    <name type="scientific">marine sediment metagenome</name>
    <dbReference type="NCBI Taxonomy" id="412755"/>
    <lineage>
        <taxon>unclassified sequences</taxon>
        <taxon>metagenomes</taxon>
        <taxon>ecological metagenomes</taxon>
    </lineage>
</organism>
<accession>A0A0F9SR11</accession>
<comment type="caution">
    <text evidence="1">The sequence shown here is derived from an EMBL/GenBank/DDBJ whole genome shotgun (WGS) entry which is preliminary data.</text>
</comment>
<gene>
    <name evidence="1" type="ORF">LCGC14_0442940</name>
</gene>
<dbReference type="AlphaFoldDB" id="A0A0F9SR11"/>
<name>A0A0F9SR11_9ZZZZ</name>
<dbReference type="EMBL" id="LAZR01000429">
    <property type="protein sequence ID" value="KKN69299.1"/>
    <property type="molecule type" value="Genomic_DNA"/>
</dbReference>